<dbReference type="EMBL" id="KZ857610">
    <property type="protein sequence ID" value="RDX39945.1"/>
    <property type="molecule type" value="Genomic_DNA"/>
</dbReference>
<protein>
    <submittedName>
        <fullName evidence="2">Uncharacterized protein</fullName>
    </submittedName>
</protein>
<sequence length="178" mass="19798">MEDEPREETLGLFHMYGVSDDHESVVMPTSPSPAESSLNLKFRPSINIQWAQTELNNKFMCELCTCIIIIIHREGEEFVSALHDQWVAADCTVFAAFKNFIGYQSDDDSEQIAGFDQHGEGNISADIATGHEDKEEWVTEDEDGSVENEYEDGGTKGNNEDNGVDSAVEDDGVERNAE</sequence>
<feature type="region of interest" description="Disordered" evidence="1">
    <location>
        <begin position="111"/>
        <end position="178"/>
    </location>
</feature>
<reference evidence="2 3" key="1">
    <citation type="journal article" date="2018" name="Biotechnol. Biofuels">
        <title>Integrative visual omics of the white-rot fungus Polyporus brumalis exposes the biotechnological potential of its oxidative enzymes for delignifying raw plant biomass.</title>
        <authorList>
            <person name="Miyauchi S."/>
            <person name="Rancon A."/>
            <person name="Drula E."/>
            <person name="Hage H."/>
            <person name="Chaduli D."/>
            <person name="Favel A."/>
            <person name="Grisel S."/>
            <person name="Henrissat B."/>
            <person name="Herpoel-Gimbert I."/>
            <person name="Ruiz-Duenas F.J."/>
            <person name="Chevret D."/>
            <person name="Hainaut M."/>
            <person name="Lin J."/>
            <person name="Wang M."/>
            <person name="Pangilinan J."/>
            <person name="Lipzen A."/>
            <person name="Lesage-Meessen L."/>
            <person name="Navarro D."/>
            <person name="Riley R."/>
            <person name="Grigoriev I.V."/>
            <person name="Zhou S."/>
            <person name="Raouche S."/>
            <person name="Rosso M.N."/>
        </authorList>
    </citation>
    <scope>NUCLEOTIDE SEQUENCE [LARGE SCALE GENOMIC DNA]</scope>
    <source>
        <strain evidence="2 3">BRFM 1820</strain>
    </source>
</reference>
<name>A0A371CI31_9APHY</name>
<keyword evidence="3" id="KW-1185">Reference proteome</keyword>
<dbReference type="OrthoDB" id="6105938at2759"/>
<proteinExistence type="predicted"/>
<evidence type="ECO:0000313" key="2">
    <source>
        <dbReference type="EMBL" id="RDX39945.1"/>
    </source>
</evidence>
<gene>
    <name evidence="2" type="ORF">OH76DRAFT_1490709</name>
</gene>
<feature type="compositionally biased region" description="Acidic residues" evidence="1">
    <location>
        <begin position="138"/>
        <end position="152"/>
    </location>
</feature>
<evidence type="ECO:0000256" key="1">
    <source>
        <dbReference type="SAM" id="MobiDB-lite"/>
    </source>
</evidence>
<accession>A0A371CI31</accession>
<evidence type="ECO:0000313" key="3">
    <source>
        <dbReference type="Proteomes" id="UP000256964"/>
    </source>
</evidence>
<organism evidence="2 3">
    <name type="scientific">Lentinus brumalis</name>
    <dbReference type="NCBI Taxonomy" id="2498619"/>
    <lineage>
        <taxon>Eukaryota</taxon>
        <taxon>Fungi</taxon>
        <taxon>Dikarya</taxon>
        <taxon>Basidiomycota</taxon>
        <taxon>Agaricomycotina</taxon>
        <taxon>Agaricomycetes</taxon>
        <taxon>Polyporales</taxon>
        <taxon>Polyporaceae</taxon>
        <taxon>Lentinus</taxon>
    </lineage>
</organism>
<dbReference type="Proteomes" id="UP000256964">
    <property type="component" value="Unassembled WGS sequence"/>
</dbReference>
<dbReference type="AlphaFoldDB" id="A0A371CI31"/>